<keyword evidence="1" id="KW-0732">Signal</keyword>
<evidence type="ECO:0000313" key="3">
    <source>
        <dbReference type="Proteomes" id="UP000230084"/>
    </source>
</evidence>
<comment type="caution">
    <text evidence="2">The sequence shown here is derived from an EMBL/GenBank/DDBJ whole genome shotgun (WGS) entry which is preliminary data.</text>
</comment>
<proteinExistence type="predicted"/>
<name>A0A2H0RMD3_9BACT</name>
<gene>
    <name evidence="2" type="ORF">COV06_01795</name>
</gene>
<reference evidence="2 3" key="1">
    <citation type="submission" date="2017-09" db="EMBL/GenBank/DDBJ databases">
        <title>Depth-based differentiation of microbial function through sediment-hosted aquifers and enrichment of novel symbionts in the deep terrestrial subsurface.</title>
        <authorList>
            <person name="Probst A.J."/>
            <person name="Ladd B."/>
            <person name="Jarett J.K."/>
            <person name="Geller-Mcgrath D.E."/>
            <person name="Sieber C.M."/>
            <person name="Emerson J.B."/>
            <person name="Anantharaman K."/>
            <person name="Thomas B.C."/>
            <person name="Malmstrom R."/>
            <person name="Stieglmeier M."/>
            <person name="Klingl A."/>
            <person name="Woyke T."/>
            <person name="Ryan C.M."/>
            <person name="Banfield J.F."/>
        </authorList>
    </citation>
    <scope>NUCLEOTIDE SEQUENCE [LARGE SCALE GENOMIC DNA]</scope>
    <source>
        <strain evidence="2">CG10_big_fil_rev_8_21_14_0_10_50_16</strain>
    </source>
</reference>
<dbReference type="AlphaFoldDB" id="A0A2H0RMD3"/>
<dbReference type="EMBL" id="PCYM01000002">
    <property type="protein sequence ID" value="PIR47709.1"/>
    <property type="molecule type" value="Genomic_DNA"/>
</dbReference>
<feature type="signal peptide" evidence="1">
    <location>
        <begin position="1"/>
        <end position="20"/>
    </location>
</feature>
<accession>A0A2H0RMD3</accession>
<sequence>MNVGRLLMACLLVVAMSASAFGQDSLTLVLVGQPREPQMVPKVVKAFTRATGGGVTPTSAETALPNRQVMEACVDTNADSVCENMGVNTLYRQPGNLLLVSGADPEFHPCTDRGSYTAMEAEDQFVANSRGASIIDQMDALAYGKAATALMTLGEVSLPCLNERLEEETFWRYNFVAGYLAYETANNHSAGIDAARPFFLNALHTSPGHTWDADYPPAAQTAYAEAKVALVKEEIGEVNHDAMRVVTLGAFDALTVDTQSYAEGMHLHPGLHLLQWKFQGMEYTRVFSVPEGGVDQVLLLVDGASWAQALLTFPEQRSQAQRLVVATTLSLMTRNGQRSMGVVDLAQDPPLGLLYKADGEGVPLPVDLPTYTAAVEEGDDDDGPVRRPHVEPFQTVDTTPGQLALVAGGGFKGFGPATYASVHLALDAHIRNGFGVAIQGNLGLTSVSLPDGTNVLGDLVSLGLGVWYRFWSPVGVRPLLLLDLLLDINSYGVSAPIPLPSLTGGGGVEVLLPDSRFRVRFVGYVGGGWDGTTSRPRYGATSALVMELRPAP</sequence>
<evidence type="ECO:0000256" key="1">
    <source>
        <dbReference type="SAM" id="SignalP"/>
    </source>
</evidence>
<dbReference type="Proteomes" id="UP000230084">
    <property type="component" value="Unassembled WGS sequence"/>
</dbReference>
<evidence type="ECO:0000313" key="2">
    <source>
        <dbReference type="EMBL" id="PIR47709.1"/>
    </source>
</evidence>
<protein>
    <submittedName>
        <fullName evidence="2">Uncharacterized protein</fullName>
    </submittedName>
</protein>
<feature type="chain" id="PRO_5013930613" evidence="1">
    <location>
        <begin position="21"/>
        <end position="552"/>
    </location>
</feature>
<organism evidence="2 3">
    <name type="scientific">Candidatus Uhrbacteria bacterium CG10_big_fil_rev_8_21_14_0_10_50_16</name>
    <dbReference type="NCBI Taxonomy" id="1975039"/>
    <lineage>
        <taxon>Bacteria</taxon>
        <taxon>Candidatus Uhriibacteriota</taxon>
    </lineage>
</organism>